<evidence type="ECO:0000256" key="8">
    <source>
        <dbReference type="ARBA" id="ARBA00022840"/>
    </source>
</evidence>
<dbReference type="CDD" id="cd00075">
    <property type="entry name" value="HATPase"/>
    <property type="match status" value="1"/>
</dbReference>
<feature type="domain" description="Histidine kinase" evidence="11">
    <location>
        <begin position="361"/>
        <end position="575"/>
    </location>
</feature>
<dbReference type="EMBL" id="JBHTLT010000135">
    <property type="protein sequence ID" value="MFD1207202.1"/>
    <property type="molecule type" value="Genomic_DNA"/>
</dbReference>
<evidence type="ECO:0000313" key="12">
    <source>
        <dbReference type="EMBL" id="MFD1207202.1"/>
    </source>
</evidence>
<dbReference type="InterPro" id="IPR036890">
    <property type="entry name" value="HATPase_C_sf"/>
</dbReference>
<evidence type="ECO:0000313" key="13">
    <source>
        <dbReference type="Proteomes" id="UP001597231"/>
    </source>
</evidence>
<protein>
    <recommendedName>
        <fullName evidence="3">histidine kinase</fullName>
        <ecNumber evidence="3">2.7.13.3</ecNumber>
    </recommendedName>
</protein>
<evidence type="ECO:0000256" key="3">
    <source>
        <dbReference type="ARBA" id="ARBA00012438"/>
    </source>
</evidence>
<evidence type="ECO:0000256" key="1">
    <source>
        <dbReference type="ARBA" id="ARBA00000085"/>
    </source>
</evidence>
<evidence type="ECO:0000256" key="9">
    <source>
        <dbReference type="ARBA" id="ARBA00023012"/>
    </source>
</evidence>
<proteinExistence type="predicted"/>
<evidence type="ECO:0000256" key="6">
    <source>
        <dbReference type="ARBA" id="ARBA00022741"/>
    </source>
</evidence>
<dbReference type="GO" id="GO:0016301">
    <property type="term" value="F:kinase activity"/>
    <property type="evidence" value="ECO:0007669"/>
    <property type="project" value="UniProtKB-KW"/>
</dbReference>
<dbReference type="RefSeq" id="WP_381482873.1">
    <property type="nucleotide sequence ID" value="NZ_JBHTLT010000135.1"/>
</dbReference>
<dbReference type="SUPFAM" id="SSF55874">
    <property type="entry name" value="ATPase domain of HSP90 chaperone/DNA topoisomerase II/histidine kinase"/>
    <property type="match status" value="1"/>
</dbReference>
<dbReference type="CDD" id="cd00082">
    <property type="entry name" value="HisKA"/>
    <property type="match status" value="1"/>
</dbReference>
<sequence>MRLKHRIAIHFFTQIFVTFIATFFMLVLFLIAGMHLLAKTELISNPKKAIVENLPYSSLFKEDNHIELNETWQDALRENNIWMQIINEDGKVIYEHNTIDSSLKNEYTINDLLRIEETNTLGNYTVETYFEVWEPQPYYFLFGYLEEQQMLLQNWYDTYGDNGRVEGDNENRLEEEINKHKGMLEIYQDGKLINTIGKSIAPKRKPLSIIGSMHVPGNFETKVTVLNDDTENISWVYHELNDTYTERIVLFFSNEELQIIILITLVSLIIPFILSFWNGYRYGKPLLLLINWLKFVEQKQYDTVLHGLEHKKIYRKNGKVKFRYRIYKEVFESFSKLSEKLSLADQERARLEKTREEWMAGISHDLRTPLSSIQGYGHMLESDQYDFSREELQQIGTVIRDKSEYMVDLVNDFSLVFQLKNSAITIQKEQVDINSFIQNAVEKHSHDFTLYRNQITFEPSPISCVAAIDPKWFIRVVDNLLSNAIKHNPPETTIHVKVNCEHDQTIITFTDNGKGIAKEDINKLFNRYYRGTNTTEQTEGEGLGMNIANAIVELHGGKILIDSKVNKGTEISIIL</sequence>
<keyword evidence="9" id="KW-0902">Two-component regulatory system</keyword>
<comment type="subcellular location">
    <subcellularLocation>
        <location evidence="2">Membrane</location>
    </subcellularLocation>
</comment>
<keyword evidence="4" id="KW-0597">Phosphoprotein</keyword>
<evidence type="ECO:0000256" key="5">
    <source>
        <dbReference type="ARBA" id="ARBA00022679"/>
    </source>
</evidence>
<dbReference type="EC" id="2.7.13.3" evidence="3"/>
<reference evidence="13" key="1">
    <citation type="journal article" date="2019" name="Int. J. Syst. Evol. Microbiol.">
        <title>The Global Catalogue of Microorganisms (GCM) 10K type strain sequencing project: providing services to taxonomists for standard genome sequencing and annotation.</title>
        <authorList>
            <consortium name="The Broad Institute Genomics Platform"/>
            <consortium name="The Broad Institute Genome Sequencing Center for Infectious Disease"/>
            <person name="Wu L."/>
            <person name="Ma J."/>
        </authorList>
    </citation>
    <scope>NUCLEOTIDE SEQUENCE [LARGE SCALE GENOMIC DNA]</scope>
    <source>
        <strain evidence="13">CCUG 53915</strain>
    </source>
</reference>
<evidence type="ECO:0000256" key="10">
    <source>
        <dbReference type="SAM" id="Phobius"/>
    </source>
</evidence>
<dbReference type="PANTHER" id="PTHR45453:SF1">
    <property type="entry name" value="PHOSPHATE REGULON SENSOR PROTEIN PHOR"/>
    <property type="match status" value="1"/>
</dbReference>
<feature type="transmembrane region" description="Helical" evidence="10">
    <location>
        <begin position="257"/>
        <end position="277"/>
    </location>
</feature>
<keyword evidence="10" id="KW-0812">Transmembrane</keyword>
<dbReference type="Gene3D" id="3.30.565.10">
    <property type="entry name" value="Histidine kinase-like ATPase, C-terminal domain"/>
    <property type="match status" value="1"/>
</dbReference>
<dbReference type="InterPro" id="IPR003661">
    <property type="entry name" value="HisK_dim/P_dom"/>
</dbReference>
<dbReference type="InterPro" id="IPR050351">
    <property type="entry name" value="BphY/WalK/GraS-like"/>
</dbReference>
<dbReference type="SMART" id="SM00388">
    <property type="entry name" value="HisKA"/>
    <property type="match status" value="1"/>
</dbReference>
<dbReference type="InterPro" id="IPR036097">
    <property type="entry name" value="HisK_dim/P_sf"/>
</dbReference>
<evidence type="ECO:0000256" key="4">
    <source>
        <dbReference type="ARBA" id="ARBA00022553"/>
    </source>
</evidence>
<name>A0ABW3U370_9BACL</name>
<comment type="caution">
    <text evidence="12">The sequence shown here is derived from an EMBL/GenBank/DDBJ whole genome shotgun (WGS) entry which is preliminary data.</text>
</comment>
<dbReference type="Proteomes" id="UP001597231">
    <property type="component" value="Unassembled WGS sequence"/>
</dbReference>
<dbReference type="PRINTS" id="PR00344">
    <property type="entry name" value="BCTRLSENSOR"/>
</dbReference>
<organism evidence="12 13">
    <name type="scientific">Sporosarcina contaminans</name>
    <dbReference type="NCBI Taxonomy" id="633403"/>
    <lineage>
        <taxon>Bacteria</taxon>
        <taxon>Bacillati</taxon>
        <taxon>Bacillota</taxon>
        <taxon>Bacilli</taxon>
        <taxon>Bacillales</taxon>
        <taxon>Caryophanaceae</taxon>
        <taxon>Sporosarcina</taxon>
    </lineage>
</organism>
<evidence type="ECO:0000256" key="2">
    <source>
        <dbReference type="ARBA" id="ARBA00004370"/>
    </source>
</evidence>
<dbReference type="PANTHER" id="PTHR45453">
    <property type="entry name" value="PHOSPHATE REGULON SENSOR PROTEIN PHOR"/>
    <property type="match status" value="1"/>
</dbReference>
<keyword evidence="8" id="KW-0067">ATP-binding</keyword>
<comment type="catalytic activity">
    <reaction evidence="1">
        <text>ATP + protein L-histidine = ADP + protein N-phospho-L-histidine.</text>
        <dbReference type="EC" id="2.7.13.3"/>
    </reaction>
</comment>
<keyword evidence="10" id="KW-1133">Transmembrane helix</keyword>
<dbReference type="SUPFAM" id="SSF47384">
    <property type="entry name" value="Homodimeric domain of signal transducing histidine kinase"/>
    <property type="match status" value="1"/>
</dbReference>
<dbReference type="PROSITE" id="PS50109">
    <property type="entry name" value="HIS_KIN"/>
    <property type="match status" value="1"/>
</dbReference>
<accession>A0ABW3U370</accession>
<dbReference type="Gene3D" id="1.10.287.130">
    <property type="match status" value="1"/>
</dbReference>
<dbReference type="SMART" id="SM00387">
    <property type="entry name" value="HATPase_c"/>
    <property type="match status" value="1"/>
</dbReference>
<feature type="transmembrane region" description="Helical" evidence="10">
    <location>
        <begin position="12"/>
        <end position="38"/>
    </location>
</feature>
<keyword evidence="5" id="KW-0808">Transferase</keyword>
<keyword evidence="7 12" id="KW-0418">Kinase</keyword>
<keyword evidence="10" id="KW-0472">Membrane</keyword>
<keyword evidence="13" id="KW-1185">Reference proteome</keyword>
<dbReference type="InterPro" id="IPR003594">
    <property type="entry name" value="HATPase_dom"/>
</dbReference>
<dbReference type="InterPro" id="IPR005467">
    <property type="entry name" value="His_kinase_dom"/>
</dbReference>
<evidence type="ECO:0000259" key="11">
    <source>
        <dbReference type="PROSITE" id="PS50109"/>
    </source>
</evidence>
<dbReference type="Pfam" id="PF00512">
    <property type="entry name" value="HisKA"/>
    <property type="match status" value="1"/>
</dbReference>
<gene>
    <name evidence="12" type="ORF">ACFQ38_19045</name>
</gene>
<evidence type="ECO:0000256" key="7">
    <source>
        <dbReference type="ARBA" id="ARBA00022777"/>
    </source>
</evidence>
<dbReference type="Pfam" id="PF02518">
    <property type="entry name" value="HATPase_c"/>
    <property type="match status" value="1"/>
</dbReference>
<dbReference type="InterPro" id="IPR004358">
    <property type="entry name" value="Sig_transdc_His_kin-like_C"/>
</dbReference>
<keyword evidence="6" id="KW-0547">Nucleotide-binding</keyword>